<dbReference type="AlphaFoldDB" id="I5BU48"/>
<evidence type="ECO:0000313" key="1">
    <source>
        <dbReference type="EMBL" id="EIM73100.1"/>
    </source>
</evidence>
<dbReference type="Gene3D" id="6.10.280.80">
    <property type="entry name" value="NCX, peripheral helical region"/>
    <property type="match status" value="1"/>
</dbReference>
<comment type="caution">
    <text evidence="1">The sequence shown here is derived from an EMBL/GenBank/DDBJ whole genome shotgun (WGS) entry which is preliminary data.</text>
</comment>
<gene>
    <name evidence="1" type="ORF">A3SI_18532</name>
</gene>
<accession>I5BU48</accession>
<dbReference type="EMBL" id="AJYA01000067">
    <property type="protein sequence ID" value="EIM73100.1"/>
    <property type="molecule type" value="Genomic_DNA"/>
</dbReference>
<reference evidence="1 2" key="1">
    <citation type="submission" date="2012-05" db="EMBL/GenBank/DDBJ databases">
        <title>Genome sequence of Nitritalea halalkaliphila LW7.</title>
        <authorList>
            <person name="Jangir P.K."/>
            <person name="Singh A."/>
            <person name="Shivaji S."/>
            <person name="Sharma R."/>
        </authorList>
    </citation>
    <scope>NUCLEOTIDE SEQUENCE [LARGE SCALE GENOMIC DNA]</scope>
    <source>
        <strain evidence="1 2">LW7</strain>
    </source>
</reference>
<protein>
    <submittedName>
        <fullName evidence="1">Uncharacterized protein</fullName>
    </submittedName>
</protein>
<name>I5BU48_9BACT</name>
<keyword evidence="2" id="KW-1185">Reference proteome</keyword>
<evidence type="ECO:0000313" key="2">
    <source>
        <dbReference type="Proteomes" id="UP000005551"/>
    </source>
</evidence>
<sequence>MSNFEALLLKLRGCFFEAFSTNFVKFLLHAAAPFPFAASFALLLFGADKLVASASSIAGKLGVSPLSLA</sequence>
<proteinExistence type="predicted"/>
<dbReference type="STRING" id="1189621.A3SI_18532"/>
<organism evidence="1 2">
    <name type="scientific">Nitritalea halalkaliphila LW7</name>
    <dbReference type="NCBI Taxonomy" id="1189621"/>
    <lineage>
        <taxon>Bacteria</taxon>
        <taxon>Pseudomonadati</taxon>
        <taxon>Bacteroidota</taxon>
        <taxon>Cytophagia</taxon>
        <taxon>Cytophagales</taxon>
        <taxon>Cyclobacteriaceae</taxon>
        <taxon>Nitritalea</taxon>
    </lineage>
</organism>
<dbReference type="Proteomes" id="UP000005551">
    <property type="component" value="Unassembled WGS sequence"/>
</dbReference>